<dbReference type="RefSeq" id="WP_090855485.1">
    <property type="nucleotide sequence ID" value="NZ_FMZM01000005.1"/>
</dbReference>
<gene>
    <name evidence="2" type="ORF">SAMN05421872_105339</name>
</gene>
<dbReference type="PANTHER" id="PTHR44591">
    <property type="entry name" value="STRESS RESPONSE REGULATOR PROTEIN 1"/>
    <property type="match status" value="1"/>
</dbReference>
<proteinExistence type="predicted"/>
<dbReference type="STRING" id="1045774.SAMN05421872_105339"/>
<dbReference type="Pfam" id="PF00072">
    <property type="entry name" value="Response_reg"/>
    <property type="match status" value="1"/>
</dbReference>
<protein>
    <submittedName>
        <fullName evidence="2">Response regulator receiver domain-containing protein</fullName>
    </submittedName>
</protein>
<dbReference type="InterPro" id="IPR011006">
    <property type="entry name" value="CheY-like_superfamily"/>
</dbReference>
<dbReference type="InterPro" id="IPR050595">
    <property type="entry name" value="Bact_response_regulator"/>
</dbReference>
<organism evidence="2 3">
    <name type="scientific">Nocardioides lianchengensis</name>
    <dbReference type="NCBI Taxonomy" id="1045774"/>
    <lineage>
        <taxon>Bacteria</taxon>
        <taxon>Bacillati</taxon>
        <taxon>Actinomycetota</taxon>
        <taxon>Actinomycetes</taxon>
        <taxon>Propionibacteriales</taxon>
        <taxon>Nocardioidaceae</taxon>
        <taxon>Nocardioides</taxon>
    </lineage>
</organism>
<evidence type="ECO:0000256" key="1">
    <source>
        <dbReference type="ARBA" id="ARBA00022553"/>
    </source>
</evidence>
<sequence>MTVPRVLVVDDDDSIREITQIALEVVGGWEVLSANGGEPALALAREHHPDAVLLDVMMPEMDGPTTFAHLRADAATSDIPVILLTAKVQVGDRQAWSDIDVVGVIAKPFDPMTLHSQVAEMLGWVGGQVP</sequence>
<dbReference type="Proteomes" id="UP000199034">
    <property type="component" value="Unassembled WGS sequence"/>
</dbReference>
<dbReference type="EMBL" id="FMZM01000005">
    <property type="protein sequence ID" value="SDD05852.1"/>
    <property type="molecule type" value="Genomic_DNA"/>
</dbReference>
<reference evidence="2 3" key="1">
    <citation type="submission" date="2016-10" db="EMBL/GenBank/DDBJ databases">
        <authorList>
            <person name="de Groot N.N."/>
        </authorList>
    </citation>
    <scope>NUCLEOTIDE SEQUENCE [LARGE SCALE GENOMIC DNA]</scope>
    <source>
        <strain evidence="2 3">CGMCC 4.6858</strain>
    </source>
</reference>
<dbReference type="SMART" id="SM00448">
    <property type="entry name" value="REC"/>
    <property type="match status" value="1"/>
</dbReference>
<accession>A0A1G6RMH1</accession>
<dbReference type="InterPro" id="IPR001789">
    <property type="entry name" value="Sig_transdc_resp-reg_receiver"/>
</dbReference>
<name>A0A1G6RMH1_9ACTN</name>
<keyword evidence="1" id="KW-0597">Phosphoprotein</keyword>
<dbReference type="Gene3D" id="3.40.50.2300">
    <property type="match status" value="1"/>
</dbReference>
<keyword evidence="3" id="KW-1185">Reference proteome</keyword>
<dbReference type="GO" id="GO:0000160">
    <property type="term" value="P:phosphorelay signal transduction system"/>
    <property type="evidence" value="ECO:0007669"/>
    <property type="project" value="InterPro"/>
</dbReference>
<dbReference type="AlphaFoldDB" id="A0A1G6RMH1"/>
<dbReference type="OrthoDB" id="3197131at2"/>
<evidence type="ECO:0000313" key="3">
    <source>
        <dbReference type="Proteomes" id="UP000199034"/>
    </source>
</evidence>
<dbReference type="PROSITE" id="PS50110">
    <property type="entry name" value="RESPONSE_REGULATORY"/>
    <property type="match status" value="1"/>
</dbReference>
<dbReference type="SUPFAM" id="SSF52172">
    <property type="entry name" value="CheY-like"/>
    <property type="match status" value="1"/>
</dbReference>
<evidence type="ECO:0000313" key="2">
    <source>
        <dbReference type="EMBL" id="SDD05852.1"/>
    </source>
</evidence>
<dbReference type="CDD" id="cd17552">
    <property type="entry name" value="REC_RR468-like"/>
    <property type="match status" value="1"/>
</dbReference>
<dbReference type="PANTHER" id="PTHR44591:SF22">
    <property type="entry name" value="CHEY SUBFAMILY"/>
    <property type="match status" value="1"/>
</dbReference>